<dbReference type="Pfam" id="PF07811">
    <property type="entry name" value="TadE"/>
    <property type="match status" value="1"/>
</dbReference>
<sequence>MRGARSRRLAGESGSASVEFVLMFPVMFALFMMSFELGLLTIRQVLLDRALDLTVREVRLGQINPVTRDALTVRLCAHAPAIPDCRAQVRLEMRSVDPFAWAGIPREPDCVDREDRARPASAFTAGRENQLMVLRACVLFDPYFPTSLLGSALPDVSDGAYGLVSTSSFVIEPLR</sequence>
<protein>
    <submittedName>
        <fullName evidence="3">Flp pilus assembly protein TadG</fullName>
    </submittedName>
</protein>
<gene>
    <name evidence="3" type="ORF">DFP88_10490</name>
</gene>
<accession>A0A318SZU2</accession>
<evidence type="ECO:0000256" key="1">
    <source>
        <dbReference type="SAM" id="Phobius"/>
    </source>
</evidence>
<evidence type="ECO:0000259" key="2">
    <source>
        <dbReference type="Pfam" id="PF07811"/>
    </source>
</evidence>
<proteinExistence type="predicted"/>
<feature type="domain" description="TadE-like" evidence="2">
    <location>
        <begin position="14"/>
        <end position="52"/>
    </location>
</feature>
<dbReference type="AlphaFoldDB" id="A0A318SZU2"/>
<dbReference type="Proteomes" id="UP000248311">
    <property type="component" value="Unassembled WGS sequence"/>
</dbReference>
<comment type="caution">
    <text evidence="3">The sequence shown here is derived from an EMBL/GenBank/DDBJ whole genome shotgun (WGS) entry which is preliminary data.</text>
</comment>
<dbReference type="OrthoDB" id="7907064at2"/>
<feature type="transmembrane region" description="Helical" evidence="1">
    <location>
        <begin position="20"/>
        <end position="42"/>
    </location>
</feature>
<reference evidence="3 4" key="1">
    <citation type="submission" date="2018-06" db="EMBL/GenBank/DDBJ databases">
        <title>Genomic Encyclopedia of Type Strains, Phase III (KMG-III): the genomes of soil and plant-associated and newly described type strains.</title>
        <authorList>
            <person name="Whitman W."/>
        </authorList>
    </citation>
    <scope>NUCLEOTIDE SEQUENCE [LARGE SCALE GENOMIC DNA]</scope>
    <source>
        <strain evidence="3 4">CECT 9025</strain>
    </source>
</reference>
<evidence type="ECO:0000313" key="4">
    <source>
        <dbReference type="Proteomes" id="UP000248311"/>
    </source>
</evidence>
<keyword evidence="1" id="KW-0812">Transmembrane</keyword>
<name>A0A318SZU2_9RHOB</name>
<dbReference type="InterPro" id="IPR012495">
    <property type="entry name" value="TadE-like_dom"/>
</dbReference>
<dbReference type="RefSeq" id="WP_110815005.1">
    <property type="nucleotide sequence ID" value="NZ_QJTE01000004.1"/>
</dbReference>
<keyword evidence="1" id="KW-1133">Transmembrane helix</keyword>
<keyword evidence="4" id="KW-1185">Reference proteome</keyword>
<organism evidence="3 4">
    <name type="scientific">Pseudoroseicyclus aestuarii</name>
    <dbReference type="NCBI Taxonomy" id="1795041"/>
    <lineage>
        <taxon>Bacteria</taxon>
        <taxon>Pseudomonadati</taxon>
        <taxon>Pseudomonadota</taxon>
        <taxon>Alphaproteobacteria</taxon>
        <taxon>Rhodobacterales</taxon>
        <taxon>Paracoccaceae</taxon>
        <taxon>Pseudoroseicyclus</taxon>
    </lineage>
</organism>
<keyword evidence="1" id="KW-0472">Membrane</keyword>
<evidence type="ECO:0000313" key="3">
    <source>
        <dbReference type="EMBL" id="PYE82337.1"/>
    </source>
</evidence>
<dbReference type="EMBL" id="QJTE01000004">
    <property type="protein sequence ID" value="PYE82337.1"/>
    <property type="molecule type" value="Genomic_DNA"/>
</dbReference>